<sequence>MSDIKLNFINKSNDINTASVVIFQKNVATDFDALTVPWKVLTNCHKNEKHPLTYSQKTQLVCSDSSGNKTTKLDADKGQQFEVTQHNTTTSLQLASIKNTTTSEEGIVVTNHLSKGAIHAQLLRNGRLVGFRNSIRPHQKAVFKFQPKLYIAAISGIEEGSVINSPTLEGISTELPLEGITSADIVMTGGGTGATATPFNFSMENVVKKTRVQLETNP</sequence>
<proteinExistence type="predicted"/>
<dbReference type="RefSeq" id="WP_378258801.1">
    <property type="nucleotide sequence ID" value="NZ_JBHSJV010000001.1"/>
</dbReference>
<evidence type="ECO:0000313" key="1">
    <source>
        <dbReference type="EMBL" id="MFD2590949.1"/>
    </source>
</evidence>
<evidence type="ECO:0000313" key="2">
    <source>
        <dbReference type="Proteomes" id="UP001597459"/>
    </source>
</evidence>
<organism evidence="1 2">
    <name type="scientific">Aquimarina hainanensis</name>
    <dbReference type="NCBI Taxonomy" id="1578017"/>
    <lineage>
        <taxon>Bacteria</taxon>
        <taxon>Pseudomonadati</taxon>
        <taxon>Bacteroidota</taxon>
        <taxon>Flavobacteriia</taxon>
        <taxon>Flavobacteriales</taxon>
        <taxon>Flavobacteriaceae</taxon>
        <taxon>Aquimarina</taxon>
    </lineage>
</organism>
<gene>
    <name evidence="1" type="ORF">ACFSTE_08915</name>
</gene>
<accession>A0ABW5N9S3</accession>
<name>A0ABW5N9S3_9FLAO</name>
<keyword evidence="2" id="KW-1185">Reference proteome</keyword>
<protein>
    <submittedName>
        <fullName evidence="1">Uncharacterized protein</fullName>
    </submittedName>
</protein>
<dbReference type="EMBL" id="JBHULX010000013">
    <property type="protein sequence ID" value="MFD2590949.1"/>
    <property type="molecule type" value="Genomic_DNA"/>
</dbReference>
<reference evidence="2" key="1">
    <citation type="journal article" date="2019" name="Int. J. Syst. Evol. Microbiol.">
        <title>The Global Catalogue of Microorganisms (GCM) 10K type strain sequencing project: providing services to taxonomists for standard genome sequencing and annotation.</title>
        <authorList>
            <consortium name="The Broad Institute Genomics Platform"/>
            <consortium name="The Broad Institute Genome Sequencing Center for Infectious Disease"/>
            <person name="Wu L."/>
            <person name="Ma J."/>
        </authorList>
    </citation>
    <scope>NUCLEOTIDE SEQUENCE [LARGE SCALE GENOMIC DNA]</scope>
    <source>
        <strain evidence="2">KCTC 42423</strain>
    </source>
</reference>
<comment type="caution">
    <text evidence="1">The sequence shown here is derived from an EMBL/GenBank/DDBJ whole genome shotgun (WGS) entry which is preliminary data.</text>
</comment>
<dbReference type="Proteomes" id="UP001597459">
    <property type="component" value="Unassembled WGS sequence"/>
</dbReference>